<protein>
    <recommendedName>
        <fullName evidence="1">Secretion system C-terminal sorting domain-containing protein</fullName>
    </recommendedName>
</protein>
<feature type="domain" description="Secretion system C-terminal sorting" evidence="1">
    <location>
        <begin position="555"/>
        <end position="626"/>
    </location>
</feature>
<dbReference type="InterPro" id="IPR026444">
    <property type="entry name" value="Secre_tail"/>
</dbReference>
<dbReference type="Proteomes" id="UP000837932">
    <property type="component" value="Unassembled WGS sequence"/>
</dbReference>
<proteinExistence type="predicted"/>
<comment type="caution">
    <text evidence="2">The sequence shown here is derived from an EMBL/GenBank/DDBJ whole genome shotgun (WGS) entry which is preliminary data.</text>
</comment>
<evidence type="ECO:0000313" key="2">
    <source>
        <dbReference type="EMBL" id="CAH0994515.1"/>
    </source>
</evidence>
<evidence type="ECO:0000313" key="3">
    <source>
        <dbReference type="Proteomes" id="UP000837932"/>
    </source>
</evidence>
<dbReference type="NCBIfam" id="TIGR04183">
    <property type="entry name" value="Por_Secre_tail"/>
    <property type="match status" value="1"/>
</dbReference>
<gene>
    <name evidence="2" type="ORF">EMA8858_00625</name>
</gene>
<dbReference type="RefSeq" id="WP_238804343.1">
    <property type="nucleotide sequence ID" value="NZ_CAKLPY010000001.1"/>
</dbReference>
<sequence length="629" mass="72622">MKKKYCYSIFSLIGHIAFGQMNDDIKFQINEAQFMVKTRLKENNCSDQKLIIVSDDSNYIQISPTFIENDSYNYQWYKNGEYILNSSSSSFQATETGYYSLKLVNKLNNSCEIKSVNSIPIYPKVNSLPITLTYSFDILSVDATFASKFEWYRDGIIINDLNKNNLRFPKNGTYKVRKYLQNSSLFQETNEVAIMQNDVLTIDKTIFLDDGDYCKPVPFLKAIFKKQEIQTDSKLRFQWYLNGKVIKDSTLCHFKPVSTGEYQVDVFLPDENNVYLSVKYKIVIEDFPKSMSIAKIEDICGAKALLKVDDSFMQRFTFQSIVWRVNDQEIPNETQPFYNATKSGFYTFSVKYLDKNSNTSCNYNSFVNFEKKTDFKLNLGYAYAGSGCVVDSFKIFTEKDKKYSYQWTRNDVPIKGQITNELFVKDKDRYKIYIKREDGCINETEEIALKGCSSNNSDKFILLNPPPIIVDKTNLYTNEKATLRLESCLDVNLQWFKDTKTMIGATENMIEVSESGNYTVQIEKFGCISTSNSIKIYVENVLAIGENLPAFIIDVYPNPTNEQLFISIPNQINGHVHAKLTDISGKLIDKFDFDQHSKSIDFRNRQEGIYLLILETEGTRIVKKIIKKD</sequence>
<dbReference type="EMBL" id="CAKLPY010000001">
    <property type="protein sequence ID" value="CAH0994515.1"/>
    <property type="molecule type" value="Genomic_DNA"/>
</dbReference>
<accession>A0ABM9AL75</accession>
<dbReference type="Pfam" id="PF18962">
    <property type="entry name" value="Por_Secre_tail"/>
    <property type="match status" value="1"/>
</dbReference>
<reference evidence="2" key="1">
    <citation type="submission" date="2021-12" db="EMBL/GenBank/DDBJ databases">
        <authorList>
            <person name="Rodrigo-Torres L."/>
            <person name="Arahal R. D."/>
            <person name="Lucena T."/>
        </authorList>
    </citation>
    <scope>NUCLEOTIDE SEQUENCE</scope>
    <source>
        <strain evidence="2">CECT 8858</strain>
    </source>
</reference>
<keyword evidence="3" id="KW-1185">Reference proteome</keyword>
<organism evidence="2 3">
    <name type="scientific">Emticicia aquatica</name>
    <dbReference type="NCBI Taxonomy" id="1681835"/>
    <lineage>
        <taxon>Bacteria</taxon>
        <taxon>Pseudomonadati</taxon>
        <taxon>Bacteroidota</taxon>
        <taxon>Cytophagia</taxon>
        <taxon>Cytophagales</taxon>
        <taxon>Leadbetterellaceae</taxon>
        <taxon>Emticicia</taxon>
    </lineage>
</organism>
<name>A0ABM9AL75_9BACT</name>
<evidence type="ECO:0000259" key="1">
    <source>
        <dbReference type="Pfam" id="PF18962"/>
    </source>
</evidence>